<geneLocation type="plasmid" evidence="7">
    <name>II</name>
</geneLocation>
<evidence type="ECO:0000259" key="5">
    <source>
        <dbReference type="SMART" id="SM00895"/>
    </source>
</evidence>
<keyword evidence="1" id="KW-0805">Transcription regulation</keyword>
<dbReference type="EMBL" id="HG938356">
    <property type="protein sequence ID" value="CDN57672.1"/>
    <property type="molecule type" value="Genomic_DNA"/>
</dbReference>
<organism evidence="6 7">
    <name type="scientific">Neorhizobium galegae bv. officinalis bv. officinalis str. HAMBI 1141</name>
    <dbReference type="NCBI Taxonomy" id="1028801"/>
    <lineage>
        <taxon>Bacteria</taxon>
        <taxon>Pseudomonadati</taxon>
        <taxon>Pseudomonadota</taxon>
        <taxon>Alphaproteobacteria</taxon>
        <taxon>Hyphomicrobiales</taxon>
        <taxon>Rhizobiaceae</taxon>
        <taxon>Rhizobium/Agrobacterium group</taxon>
        <taxon>Neorhizobium</taxon>
    </lineage>
</organism>
<dbReference type="InterPro" id="IPR036388">
    <property type="entry name" value="WH-like_DNA-bd_sf"/>
</dbReference>
<dbReference type="InterPro" id="IPR011711">
    <property type="entry name" value="GntR_C"/>
</dbReference>
<dbReference type="KEGG" id="ngl:RG1141_PA08400"/>
<sequence length="234" mass="25727">MAEPSMEEADGLVGGSNKVMGLGDRAYEDLKEKLVRGAYPPGHKITVRAVAEELGYGTTPARDALNRLVAERALVFSGPKTVVVPTLSLAELYEVTQMRLRLEGLAAEKGAIGAGSADIARLEAFQGEIDAALAEGRYADALWSNKEFHFHIYGRANMPMLLATIETLWLRVGAAFNDLYPEFAISKYGIQNHRAALEGFRHQDPQEVKAAIETDIRDGYRRLRQALSDRAPKK</sequence>
<evidence type="ECO:0000313" key="6">
    <source>
        <dbReference type="EMBL" id="CDN57672.1"/>
    </source>
</evidence>
<dbReference type="PANTHER" id="PTHR43537:SF39">
    <property type="entry name" value="HTH-TYPE TRANSCRIPTIONAL REGULATOR MCBR"/>
    <property type="match status" value="1"/>
</dbReference>
<evidence type="ECO:0000256" key="2">
    <source>
        <dbReference type="ARBA" id="ARBA00023125"/>
    </source>
</evidence>
<dbReference type="eggNOG" id="COG1802">
    <property type="taxonomic scope" value="Bacteria"/>
</dbReference>
<dbReference type="HOGENOM" id="CLU_017584_5_4_5"/>
<proteinExistence type="predicted"/>
<dbReference type="AlphaFoldDB" id="A0A068TGU5"/>
<evidence type="ECO:0000256" key="1">
    <source>
        <dbReference type="ARBA" id="ARBA00023015"/>
    </source>
</evidence>
<dbReference type="PATRIC" id="fig|1028801.3.peg.5440"/>
<dbReference type="Pfam" id="PF07729">
    <property type="entry name" value="FCD"/>
    <property type="match status" value="1"/>
</dbReference>
<protein>
    <submittedName>
        <fullName evidence="6">AtrA transcriptional regulator</fullName>
    </submittedName>
</protein>
<dbReference type="Gene3D" id="1.20.120.530">
    <property type="entry name" value="GntR ligand-binding domain-like"/>
    <property type="match status" value="1"/>
</dbReference>
<dbReference type="Pfam" id="PF00392">
    <property type="entry name" value="GntR"/>
    <property type="match status" value="1"/>
</dbReference>
<reference evidence="7" key="1">
    <citation type="journal article" date="2014" name="BMC Genomics">
        <title>Genome sequencing of two Neorhizobium galegae strains reveals a noeT gene responsible for the unusual acetylation of the nodulation factors.</title>
        <authorList>
            <person name="Osterman J."/>
            <person name="Marsh J."/>
            <person name="Laine P.K."/>
            <person name="Zeng Z."/>
            <person name="Alatalo E."/>
            <person name="Sullivan J.T."/>
            <person name="Young J.P."/>
            <person name="Thomas-Oates J."/>
            <person name="Paulin L."/>
            <person name="Lindstrom K."/>
        </authorList>
    </citation>
    <scope>NUCLEOTIDE SEQUENCE [LARGE SCALE GENOMIC DNA]</scope>
    <source>
        <strain evidence="7">HAMBI 1141</strain>
        <plasmid evidence="7">II</plasmid>
    </source>
</reference>
<accession>A0A068TGU5</accession>
<keyword evidence="6" id="KW-0614">Plasmid</keyword>
<dbReference type="InterPro" id="IPR008920">
    <property type="entry name" value="TF_FadR/GntR_C"/>
</dbReference>
<evidence type="ECO:0000256" key="3">
    <source>
        <dbReference type="ARBA" id="ARBA00023163"/>
    </source>
</evidence>
<evidence type="ECO:0000313" key="7">
    <source>
        <dbReference type="Proteomes" id="UP000028186"/>
    </source>
</evidence>
<dbReference type="Proteomes" id="UP000028186">
    <property type="component" value="Plasmid pHAMBI1141a"/>
</dbReference>
<dbReference type="SUPFAM" id="SSF46785">
    <property type="entry name" value="Winged helix' DNA-binding domain"/>
    <property type="match status" value="1"/>
</dbReference>
<dbReference type="GO" id="GO:0003700">
    <property type="term" value="F:DNA-binding transcription factor activity"/>
    <property type="evidence" value="ECO:0007669"/>
    <property type="project" value="InterPro"/>
</dbReference>
<feature type="domain" description="HTH gntR-type" evidence="4">
    <location>
        <begin position="26"/>
        <end position="84"/>
    </location>
</feature>
<dbReference type="GO" id="GO:0003677">
    <property type="term" value="F:DNA binding"/>
    <property type="evidence" value="ECO:0007669"/>
    <property type="project" value="UniProtKB-KW"/>
</dbReference>
<keyword evidence="3" id="KW-0804">Transcription</keyword>
<keyword evidence="2" id="KW-0238">DNA-binding</keyword>
<feature type="domain" description="GntR C-terminal" evidence="5">
    <location>
        <begin position="94"/>
        <end position="218"/>
    </location>
</feature>
<dbReference type="SMART" id="SM00345">
    <property type="entry name" value="HTH_GNTR"/>
    <property type="match status" value="1"/>
</dbReference>
<dbReference type="SUPFAM" id="SSF48008">
    <property type="entry name" value="GntR ligand-binding domain-like"/>
    <property type="match status" value="1"/>
</dbReference>
<evidence type="ECO:0000259" key="4">
    <source>
        <dbReference type="SMART" id="SM00345"/>
    </source>
</evidence>
<dbReference type="InterPro" id="IPR036390">
    <property type="entry name" value="WH_DNA-bd_sf"/>
</dbReference>
<gene>
    <name evidence="6" type="ORF">RG1141_PA08400</name>
</gene>
<dbReference type="Gene3D" id="1.10.10.10">
    <property type="entry name" value="Winged helix-like DNA-binding domain superfamily/Winged helix DNA-binding domain"/>
    <property type="match status" value="1"/>
</dbReference>
<dbReference type="SMART" id="SM00895">
    <property type="entry name" value="FCD"/>
    <property type="match status" value="1"/>
</dbReference>
<dbReference type="PANTHER" id="PTHR43537">
    <property type="entry name" value="TRANSCRIPTIONAL REGULATOR, GNTR FAMILY"/>
    <property type="match status" value="1"/>
</dbReference>
<dbReference type="InterPro" id="IPR000524">
    <property type="entry name" value="Tscrpt_reg_HTH_GntR"/>
</dbReference>
<name>A0A068TGU5_NEOGA</name>